<proteinExistence type="predicted"/>
<comment type="caution">
    <text evidence="1">The sequence shown here is derived from an EMBL/GenBank/DDBJ whole genome shotgun (WGS) entry which is preliminary data.</text>
</comment>
<keyword evidence="2" id="KW-1185">Reference proteome</keyword>
<dbReference type="EMBL" id="CM042885">
    <property type="protein sequence ID" value="KAI4364316.1"/>
    <property type="molecule type" value="Genomic_DNA"/>
</dbReference>
<reference evidence="2" key="1">
    <citation type="journal article" date="2023" name="Front. Plant Sci.">
        <title>Chromosomal-level genome assembly of Melastoma candidum provides insights into trichome evolution.</title>
        <authorList>
            <person name="Zhong Y."/>
            <person name="Wu W."/>
            <person name="Sun C."/>
            <person name="Zou P."/>
            <person name="Liu Y."/>
            <person name="Dai S."/>
            <person name="Zhou R."/>
        </authorList>
    </citation>
    <scope>NUCLEOTIDE SEQUENCE [LARGE SCALE GENOMIC DNA]</scope>
</reference>
<evidence type="ECO:0000313" key="2">
    <source>
        <dbReference type="Proteomes" id="UP001057402"/>
    </source>
</evidence>
<sequence length="97" mass="10606">MTMLVQVNSGHQLIPPGEGSRCRGPIADCSPGWVEFGMESEPNRRILATSPTKHISYRALMPGTTPCSLRGKSYYNCSPGATNPYQRSCSVITRCRS</sequence>
<evidence type="ECO:0000313" key="1">
    <source>
        <dbReference type="EMBL" id="KAI4364316.1"/>
    </source>
</evidence>
<name>A0ACB9QD04_9MYRT</name>
<dbReference type="Proteomes" id="UP001057402">
    <property type="component" value="Chromosome 6"/>
</dbReference>
<protein>
    <submittedName>
        <fullName evidence="1">Uncharacterized protein</fullName>
    </submittedName>
</protein>
<accession>A0ACB9QD04</accession>
<gene>
    <name evidence="1" type="ORF">MLD38_020426</name>
</gene>
<organism evidence="1 2">
    <name type="scientific">Melastoma candidum</name>
    <dbReference type="NCBI Taxonomy" id="119954"/>
    <lineage>
        <taxon>Eukaryota</taxon>
        <taxon>Viridiplantae</taxon>
        <taxon>Streptophyta</taxon>
        <taxon>Embryophyta</taxon>
        <taxon>Tracheophyta</taxon>
        <taxon>Spermatophyta</taxon>
        <taxon>Magnoliopsida</taxon>
        <taxon>eudicotyledons</taxon>
        <taxon>Gunneridae</taxon>
        <taxon>Pentapetalae</taxon>
        <taxon>rosids</taxon>
        <taxon>malvids</taxon>
        <taxon>Myrtales</taxon>
        <taxon>Melastomataceae</taxon>
        <taxon>Melastomatoideae</taxon>
        <taxon>Melastomateae</taxon>
        <taxon>Melastoma</taxon>
    </lineage>
</organism>